<organism evidence="3 4">
    <name type="scientific">Yarrowia lipolytica</name>
    <name type="common">Candida lipolytica</name>
    <dbReference type="NCBI Taxonomy" id="4952"/>
    <lineage>
        <taxon>Eukaryota</taxon>
        <taxon>Fungi</taxon>
        <taxon>Dikarya</taxon>
        <taxon>Ascomycota</taxon>
        <taxon>Saccharomycotina</taxon>
        <taxon>Dipodascomycetes</taxon>
        <taxon>Dipodascales</taxon>
        <taxon>Dipodascales incertae sedis</taxon>
        <taxon>Yarrowia</taxon>
    </lineage>
</organism>
<proteinExistence type="predicted"/>
<feature type="region of interest" description="Disordered" evidence="1">
    <location>
        <begin position="57"/>
        <end position="87"/>
    </location>
</feature>
<feature type="chain" id="PRO_5030068671" description="Secreted protein" evidence="2">
    <location>
        <begin position="21"/>
        <end position="87"/>
    </location>
</feature>
<keyword evidence="2" id="KW-0732">Signal</keyword>
<evidence type="ECO:0000256" key="1">
    <source>
        <dbReference type="SAM" id="MobiDB-lite"/>
    </source>
</evidence>
<feature type="compositionally biased region" description="Basic and acidic residues" evidence="1">
    <location>
        <begin position="65"/>
        <end position="87"/>
    </location>
</feature>
<reference evidence="3 4" key="1">
    <citation type="submission" date="2018-07" db="EMBL/GenBank/DDBJ databases">
        <title>Draft Genome Assemblies for Five Robust Yarrowia lipolytica Strains Exhibiting High Lipid Production and Pentose Sugar Utilization and Sugar Alcohol Secretion from Undetoxified Lignocellulosic Biomass Hydrolysates.</title>
        <authorList>
            <consortium name="DOE Joint Genome Institute"/>
            <person name="Walker C."/>
            <person name="Ryu S."/>
            <person name="Na H."/>
            <person name="Zane M."/>
            <person name="LaButti K."/>
            <person name="Lipzen A."/>
            <person name="Haridas S."/>
            <person name="Barry K."/>
            <person name="Grigoriev I.V."/>
            <person name="Quarterman J."/>
            <person name="Slininger P."/>
            <person name="Dien B."/>
            <person name="Trinh C.T."/>
        </authorList>
    </citation>
    <scope>NUCLEOTIDE SEQUENCE [LARGE SCALE GENOMIC DNA]</scope>
    <source>
        <strain evidence="3 4">YB392</strain>
    </source>
</reference>
<sequence>MFPPVHTILVLAPILQLCGTSKYSITVWHKLPPWDSAKRNNNRKFFFTFFQSFNRQSLSRQQNGRSRDASGRIERSREGNAWRTSSE</sequence>
<feature type="signal peptide" evidence="2">
    <location>
        <begin position="1"/>
        <end position="20"/>
    </location>
</feature>
<evidence type="ECO:0008006" key="5">
    <source>
        <dbReference type="Google" id="ProtNLM"/>
    </source>
</evidence>
<evidence type="ECO:0000313" key="3">
    <source>
        <dbReference type="EMBL" id="RDW26332.1"/>
    </source>
</evidence>
<accession>A0A371C822</accession>
<dbReference type="Proteomes" id="UP000256601">
    <property type="component" value="Unassembled WGS sequence"/>
</dbReference>
<dbReference type="AlphaFoldDB" id="A0A371C822"/>
<gene>
    <name evidence="3" type="ORF">B0I71DRAFT_131094</name>
</gene>
<evidence type="ECO:0000256" key="2">
    <source>
        <dbReference type="SAM" id="SignalP"/>
    </source>
</evidence>
<name>A0A371C822_YARLL</name>
<dbReference type="EMBL" id="KZ857334">
    <property type="protein sequence ID" value="RDW26332.1"/>
    <property type="molecule type" value="Genomic_DNA"/>
</dbReference>
<evidence type="ECO:0000313" key="4">
    <source>
        <dbReference type="Proteomes" id="UP000256601"/>
    </source>
</evidence>
<protein>
    <recommendedName>
        <fullName evidence="5">Secreted protein</fullName>
    </recommendedName>
</protein>